<name>A0A518V1R9_BRELA</name>
<geneLocation type="plasmid" evidence="1 2">
    <name>p1821L01</name>
</geneLocation>
<proteinExistence type="predicted"/>
<reference evidence="1 2" key="1">
    <citation type="submission" date="2018-11" db="EMBL/GenBank/DDBJ databases">
        <title>Phylogenetic determinants of toxin gene distribution in genomes of Brevibacillus laterosporus.</title>
        <authorList>
            <person name="Glare T.R."/>
            <person name="Durrant A."/>
            <person name="Berry C."/>
            <person name="Palma L."/>
            <person name="Ormskirk M."/>
            <person name="Cox M.O."/>
        </authorList>
    </citation>
    <scope>NUCLEOTIDE SEQUENCE [LARGE SCALE GENOMIC DNA]</scope>
    <source>
        <strain evidence="1 2">1821L</strain>
        <plasmid evidence="1 2">p1821L01</plasmid>
    </source>
</reference>
<evidence type="ECO:0000313" key="1">
    <source>
        <dbReference type="EMBL" id="QDX90939.1"/>
    </source>
</evidence>
<protein>
    <submittedName>
        <fullName evidence="1">Uncharacterized protein</fullName>
    </submittedName>
</protein>
<dbReference type="Proteomes" id="UP000319432">
    <property type="component" value="Plasmid p1821L01"/>
</dbReference>
<organism evidence="1 2">
    <name type="scientific">Brevibacillus laterosporus</name>
    <name type="common">Bacillus laterosporus</name>
    <dbReference type="NCBI Taxonomy" id="1465"/>
    <lineage>
        <taxon>Bacteria</taxon>
        <taxon>Bacillati</taxon>
        <taxon>Bacillota</taxon>
        <taxon>Bacilli</taxon>
        <taxon>Bacillales</taxon>
        <taxon>Paenibacillaceae</taxon>
        <taxon>Brevibacillus</taxon>
    </lineage>
</organism>
<dbReference type="EMBL" id="CP033461">
    <property type="protein sequence ID" value="QDX90939.1"/>
    <property type="molecule type" value="Genomic_DNA"/>
</dbReference>
<dbReference type="AlphaFoldDB" id="A0A518V1R9"/>
<keyword evidence="2" id="KW-1185">Reference proteome</keyword>
<accession>A0A518V1R9</accession>
<sequence>MINKCIICVRQFKTQDVRVTFSDSEVEAHLNCFFHDLPKGPNPSEPDYLAKREEWERLVREKAETLMQDTAV</sequence>
<gene>
    <name evidence="1" type="ORF">EEL30_00180</name>
</gene>
<keyword evidence="1" id="KW-0614">Plasmid</keyword>
<evidence type="ECO:0000313" key="2">
    <source>
        <dbReference type="Proteomes" id="UP000319432"/>
    </source>
</evidence>